<proteinExistence type="predicted"/>
<sequence>MAAVKKGSNPGLPPWPKRALELTSSSAMPPSILPLSPSSFQGWKNPYSMNSTVTKSPFNLSDAINIPSPSADDNNKMSQNISFPFGNKNNSTTMDLVAPANPSFGDQPVKTQAPRGVQIRSARAIDPNMDPKKLKRVISNRVSAQKSRLKKLQYLTEVERKVKALEDEIAALSPQVALYRSHHQALTVEQQRLNMEMSAQTSNKFLKDVEIEENKAEVNRLRQLHLTQQHVMLAGWENGFDQQMAVNPNMFQLSLERMVCVTSNQAKNGESAEGANKLNQLNKKQHTDGGRCILGWDPSEQEIANQSLHQSGSPTVLQETLNMNPELGGIEQMMTFNSKPINQYPDN</sequence>
<keyword evidence="6" id="KW-1185">Reference proteome</keyword>
<dbReference type="FunFam" id="1.20.5.170:FF:000086">
    <property type="entry name" value="Transcription factor VIP1"/>
    <property type="match status" value="1"/>
</dbReference>
<dbReference type="AlphaFoldDB" id="A0AAV1R892"/>
<evidence type="ECO:0000313" key="5">
    <source>
        <dbReference type="EMBL" id="CAK7330501.1"/>
    </source>
</evidence>
<dbReference type="GO" id="GO:0005634">
    <property type="term" value="C:nucleus"/>
    <property type="evidence" value="ECO:0007669"/>
    <property type="project" value="TreeGrafter"/>
</dbReference>
<dbReference type="SMART" id="SM00338">
    <property type="entry name" value="BRLZ"/>
    <property type="match status" value="1"/>
</dbReference>
<dbReference type="Proteomes" id="UP001314170">
    <property type="component" value="Unassembled WGS sequence"/>
</dbReference>
<dbReference type="InterPro" id="IPR046347">
    <property type="entry name" value="bZIP_sf"/>
</dbReference>
<dbReference type="CDD" id="cd14703">
    <property type="entry name" value="bZIP_plant_RF2"/>
    <property type="match status" value="1"/>
</dbReference>
<dbReference type="InterPro" id="IPR052483">
    <property type="entry name" value="bZIP_transcription_regulators"/>
</dbReference>
<evidence type="ECO:0000256" key="1">
    <source>
        <dbReference type="ARBA" id="ARBA00023015"/>
    </source>
</evidence>
<evidence type="ECO:0000256" key="3">
    <source>
        <dbReference type="ARBA" id="ARBA00023242"/>
    </source>
</evidence>
<keyword evidence="1" id="KW-0805">Transcription regulation</keyword>
<dbReference type="Gene3D" id="1.20.5.170">
    <property type="match status" value="1"/>
</dbReference>
<dbReference type="GO" id="GO:0003677">
    <property type="term" value="F:DNA binding"/>
    <property type="evidence" value="ECO:0007669"/>
    <property type="project" value="TreeGrafter"/>
</dbReference>
<evidence type="ECO:0000313" key="6">
    <source>
        <dbReference type="Proteomes" id="UP001314170"/>
    </source>
</evidence>
<feature type="domain" description="BZIP" evidence="4">
    <location>
        <begin position="130"/>
        <end position="193"/>
    </location>
</feature>
<dbReference type="PANTHER" id="PTHR46391">
    <property type="entry name" value="BASIC LEUCINE ZIPPER 34"/>
    <property type="match status" value="1"/>
</dbReference>
<dbReference type="InterPro" id="IPR044759">
    <property type="entry name" value="bZIP_RF2"/>
</dbReference>
<dbReference type="PANTHER" id="PTHR46391:SF13">
    <property type="entry name" value="ACTIVATOR OF SPOMIN LUC3"/>
    <property type="match status" value="1"/>
</dbReference>
<dbReference type="GO" id="GO:0003700">
    <property type="term" value="F:DNA-binding transcription factor activity"/>
    <property type="evidence" value="ECO:0007669"/>
    <property type="project" value="InterPro"/>
</dbReference>
<evidence type="ECO:0000259" key="4">
    <source>
        <dbReference type="PROSITE" id="PS50217"/>
    </source>
</evidence>
<dbReference type="Pfam" id="PF00170">
    <property type="entry name" value="bZIP_1"/>
    <property type="match status" value="1"/>
</dbReference>
<dbReference type="EMBL" id="CAWUPB010000913">
    <property type="protein sequence ID" value="CAK7330501.1"/>
    <property type="molecule type" value="Genomic_DNA"/>
</dbReference>
<evidence type="ECO:0000256" key="2">
    <source>
        <dbReference type="ARBA" id="ARBA00023163"/>
    </source>
</evidence>
<protein>
    <recommendedName>
        <fullName evidence="4">BZIP domain-containing protein</fullName>
    </recommendedName>
</protein>
<keyword evidence="3" id="KW-0539">Nucleus</keyword>
<dbReference type="GO" id="GO:0045893">
    <property type="term" value="P:positive regulation of DNA-templated transcription"/>
    <property type="evidence" value="ECO:0007669"/>
    <property type="project" value="TreeGrafter"/>
</dbReference>
<dbReference type="InterPro" id="IPR004827">
    <property type="entry name" value="bZIP"/>
</dbReference>
<keyword evidence="2" id="KW-0804">Transcription</keyword>
<gene>
    <name evidence="5" type="ORF">DCAF_LOCUS7989</name>
</gene>
<dbReference type="PROSITE" id="PS50217">
    <property type="entry name" value="BZIP"/>
    <property type="match status" value="1"/>
</dbReference>
<reference evidence="5 6" key="1">
    <citation type="submission" date="2024-01" db="EMBL/GenBank/DDBJ databases">
        <authorList>
            <person name="Waweru B."/>
        </authorList>
    </citation>
    <scope>NUCLEOTIDE SEQUENCE [LARGE SCALE GENOMIC DNA]</scope>
</reference>
<accession>A0AAV1R892</accession>
<comment type="caution">
    <text evidence="5">The sequence shown here is derived from an EMBL/GenBank/DDBJ whole genome shotgun (WGS) entry which is preliminary data.</text>
</comment>
<dbReference type="SUPFAM" id="SSF57959">
    <property type="entry name" value="Leucine zipper domain"/>
    <property type="match status" value="1"/>
</dbReference>
<dbReference type="PROSITE" id="PS00036">
    <property type="entry name" value="BZIP_BASIC"/>
    <property type="match status" value="1"/>
</dbReference>
<organism evidence="5 6">
    <name type="scientific">Dovyalis caffra</name>
    <dbReference type="NCBI Taxonomy" id="77055"/>
    <lineage>
        <taxon>Eukaryota</taxon>
        <taxon>Viridiplantae</taxon>
        <taxon>Streptophyta</taxon>
        <taxon>Embryophyta</taxon>
        <taxon>Tracheophyta</taxon>
        <taxon>Spermatophyta</taxon>
        <taxon>Magnoliopsida</taxon>
        <taxon>eudicotyledons</taxon>
        <taxon>Gunneridae</taxon>
        <taxon>Pentapetalae</taxon>
        <taxon>rosids</taxon>
        <taxon>fabids</taxon>
        <taxon>Malpighiales</taxon>
        <taxon>Salicaceae</taxon>
        <taxon>Flacourtieae</taxon>
        <taxon>Dovyalis</taxon>
    </lineage>
</organism>
<name>A0AAV1R892_9ROSI</name>